<keyword evidence="3" id="KW-1185">Reference proteome</keyword>
<organism evidence="2 3">
    <name type="scientific">Catellatospora citrea</name>
    <dbReference type="NCBI Taxonomy" id="53366"/>
    <lineage>
        <taxon>Bacteria</taxon>
        <taxon>Bacillati</taxon>
        <taxon>Actinomycetota</taxon>
        <taxon>Actinomycetes</taxon>
        <taxon>Micromonosporales</taxon>
        <taxon>Micromonosporaceae</taxon>
        <taxon>Catellatospora</taxon>
    </lineage>
</organism>
<dbReference type="Proteomes" id="UP000659904">
    <property type="component" value="Unassembled WGS sequence"/>
</dbReference>
<gene>
    <name evidence="2" type="ORF">Cci01nite_47050</name>
</gene>
<reference evidence="2 3" key="1">
    <citation type="submission" date="2021-01" db="EMBL/GenBank/DDBJ databases">
        <title>Whole genome shotgun sequence of Catellatospora citrea NBRC 14495.</title>
        <authorList>
            <person name="Komaki H."/>
            <person name="Tamura T."/>
        </authorList>
    </citation>
    <scope>NUCLEOTIDE SEQUENCE [LARGE SCALE GENOMIC DNA]</scope>
    <source>
        <strain evidence="2 3">NBRC 14495</strain>
    </source>
</reference>
<feature type="region of interest" description="Disordered" evidence="1">
    <location>
        <begin position="37"/>
        <end position="60"/>
    </location>
</feature>
<dbReference type="EMBL" id="BONH01000022">
    <property type="protein sequence ID" value="GIF99611.1"/>
    <property type="molecule type" value="Genomic_DNA"/>
</dbReference>
<name>A0A8J3P155_9ACTN</name>
<evidence type="ECO:0000313" key="3">
    <source>
        <dbReference type="Proteomes" id="UP000659904"/>
    </source>
</evidence>
<dbReference type="AlphaFoldDB" id="A0A8J3P155"/>
<evidence type="ECO:0000313" key="2">
    <source>
        <dbReference type="EMBL" id="GIF99611.1"/>
    </source>
</evidence>
<proteinExistence type="predicted"/>
<comment type="caution">
    <text evidence="2">The sequence shown here is derived from an EMBL/GenBank/DDBJ whole genome shotgun (WGS) entry which is preliminary data.</text>
</comment>
<protein>
    <submittedName>
        <fullName evidence="2">Uncharacterized protein</fullName>
    </submittedName>
</protein>
<sequence length="109" mass="12082">MDEIWSQFWSHSPTFAESRRRSSRTTETRAQVTILLEERSLTPPNNKVNGSIPAGGSGNETAPARGVVLVRFASGLGGSAEGSRTKRQDRQPFPRLGRIYRMFITRGCS</sequence>
<accession>A0A8J3P155</accession>
<evidence type="ECO:0000256" key="1">
    <source>
        <dbReference type="SAM" id="MobiDB-lite"/>
    </source>
</evidence>